<feature type="coiled-coil region" evidence="1">
    <location>
        <begin position="81"/>
        <end position="185"/>
    </location>
</feature>
<sequence length="457" mass="52771">MELPQEVDVFIKESIDYSLGLPVAAQTLELKLQASEDARKRVQDQYFYLHSRLKEKDELIERARAESSMNAQALKKFVEENQKLAVECASLLSQCSRLEKECSLYDRDRDVLMEFGNEADERAKDAEIRVKDLEEELKKHAEEADFYKHECEMRMDSERRTTQELENLRERVNELELARQCYSSMTESETARSQTPTSMPVDNGVSSISERHLLDSLVNSLIDNDHDVSANAHAFLEANSEVESCQRLLKIWGCLKPSTKNVLSLAAEIRELKTDKEHLRINLHRAEEEVKILFEENRILDKENKRLLRQCSRERHHQGSDSKYTNSTSAKGSKRKSSPKMTNSVGWMLDFTGPDSPRPPLSPLHYNSPDSRMTKRLAYQVFEDAAELEMESFDLRFSFFLWILEYVGVMRKNEFVLALILMVLFGCLSSASAIALFVAVIIEEARFFRSHLKIHQS</sequence>
<dbReference type="AlphaFoldDB" id="A0A9Q0QWG3"/>
<name>A0A9Q0QWG3_9MAGN</name>
<dbReference type="Proteomes" id="UP001141806">
    <property type="component" value="Unassembled WGS sequence"/>
</dbReference>
<feature type="region of interest" description="Disordered" evidence="2">
    <location>
        <begin position="312"/>
        <end position="344"/>
    </location>
</feature>
<dbReference type="EMBL" id="JAMYWD010000004">
    <property type="protein sequence ID" value="KAJ4974219.1"/>
    <property type="molecule type" value="Genomic_DNA"/>
</dbReference>
<keyword evidence="3" id="KW-0812">Transmembrane</keyword>
<evidence type="ECO:0000256" key="2">
    <source>
        <dbReference type="SAM" id="MobiDB-lite"/>
    </source>
</evidence>
<evidence type="ECO:0000313" key="4">
    <source>
        <dbReference type="EMBL" id="KAJ4974219.1"/>
    </source>
</evidence>
<proteinExistence type="predicted"/>
<keyword evidence="3" id="KW-0472">Membrane</keyword>
<dbReference type="OrthoDB" id="1913731at2759"/>
<feature type="compositionally biased region" description="Polar residues" evidence="2">
    <location>
        <begin position="321"/>
        <end position="331"/>
    </location>
</feature>
<keyword evidence="5" id="KW-1185">Reference proteome</keyword>
<gene>
    <name evidence="4" type="ORF">NE237_007393</name>
</gene>
<protein>
    <submittedName>
        <fullName evidence="4">Uncharacterized protein</fullName>
    </submittedName>
</protein>
<keyword evidence="3" id="KW-1133">Transmembrane helix</keyword>
<keyword evidence="1" id="KW-0175">Coiled coil</keyword>
<comment type="caution">
    <text evidence="4">The sequence shown here is derived from an EMBL/GenBank/DDBJ whole genome shotgun (WGS) entry which is preliminary data.</text>
</comment>
<evidence type="ECO:0000313" key="5">
    <source>
        <dbReference type="Proteomes" id="UP001141806"/>
    </source>
</evidence>
<evidence type="ECO:0000256" key="1">
    <source>
        <dbReference type="SAM" id="Coils"/>
    </source>
</evidence>
<reference evidence="4" key="1">
    <citation type="journal article" date="2023" name="Plant J.">
        <title>The genome of the king protea, Protea cynaroides.</title>
        <authorList>
            <person name="Chang J."/>
            <person name="Duong T.A."/>
            <person name="Schoeman C."/>
            <person name="Ma X."/>
            <person name="Roodt D."/>
            <person name="Barker N."/>
            <person name="Li Z."/>
            <person name="Van de Peer Y."/>
            <person name="Mizrachi E."/>
        </authorList>
    </citation>
    <scope>NUCLEOTIDE SEQUENCE</scope>
    <source>
        <tissue evidence="4">Young leaves</tissue>
    </source>
</reference>
<organism evidence="4 5">
    <name type="scientific">Protea cynaroides</name>
    <dbReference type="NCBI Taxonomy" id="273540"/>
    <lineage>
        <taxon>Eukaryota</taxon>
        <taxon>Viridiplantae</taxon>
        <taxon>Streptophyta</taxon>
        <taxon>Embryophyta</taxon>
        <taxon>Tracheophyta</taxon>
        <taxon>Spermatophyta</taxon>
        <taxon>Magnoliopsida</taxon>
        <taxon>Proteales</taxon>
        <taxon>Proteaceae</taxon>
        <taxon>Protea</taxon>
    </lineage>
</organism>
<dbReference type="PANTHER" id="PTHR35689:SF1">
    <property type="entry name" value="EARLY ENDOSOME ANTIGEN"/>
    <property type="match status" value="1"/>
</dbReference>
<dbReference type="PANTHER" id="PTHR35689">
    <property type="entry name" value="EARLY ENDOSOME ANTIGEN"/>
    <property type="match status" value="1"/>
</dbReference>
<accession>A0A9Q0QWG3</accession>
<feature type="coiled-coil region" evidence="1">
    <location>
        <begin position="262"/>
        <end position="310"/>
    </location>
</feature>
<feature type="transmembrane region" description="Helical" evidence="3">
    <location>
        <begin position="415"/>
        <end position="442"/>
    </location>
</feature>
<evidence type="ECO:0000256" key="3">
    <source>
        <dbReference type="SAM" id="Phobius"/>
    </source>
</evidence>